<dbReference type="InterPro" id="IPR015141">
    <property type="entry name" value="PLipase_A2_prok/fun"/>
</dbReference>
<reference evidence="2 3" key="1">
    <citation type="submission" date="2024-10" db="EMBL/GenBank/DDBJ databases">
        <title>The Natural Products Discovery Center: Release of the First 8490 Sequenced Strains for Exploring Actinobacteria Biosynthetic Diversity.</title>
        <authorList>
            <person name="Kalkreuter E."/>
            <person name="Kautsar S.A."/>
            <person name="Yang D."/>
            <person name="Bader C.D."/>
            <person name="Teijaro C.N."/>
            <person name="Fluegel L."/>
            <person name="Davis C.M."/>
            <person name="Simpson J.R."/>
            <person name="Lauterbach L."/>
            <person name="Steele A.D."/>
            <person name="Gui C."/>
            <person name="Meng S."/>
            <person name="Li G."/>
            <person name="Viehrig K."/>
            <person name="Ye F."/>
            <person name="Su P."/>
            <person name="Kiefer A.F."/>
            <person name="Nichols A."/>
            <person name="Cepeda A.J."/>
            <person name="Yan W."/>
            <person name="Fan B."/>
            <person name="Jiang Y."/>
            <person name="Adhikari A."/>
            <person name="Zheng C.-J."/>
            <person name="Schuster L."/>
            <person name="Cowan T.M."/>
            <person name="Smanski M.J."/>
            <person name="Chevrette M.G."/>
            <person name="De Carvalho L.P.S."/>
            <person name="Shen B."/>
        </authorList>
    </citation>
    <scope>NUCLEOTIDE SEQUENCE [LARGE SCALE GENOMIC DNA]</scope>
    <source>
        <strain evidence="2 3">NPDC087220</strain>
    </source>
</reference>
<dbReference type="InterPro" id="IPR036444">
    <property type="entry name" value="PLipase_A2_dom_sf"/>
</dbReference>
<keyword evidence="1" id="KW-0732">Signal</keyword>
<evidence type="ECO:0000313" key="3">
    <source>
        <dbReference type="Proteomes" id="UP001617351"/>
    </source>
</evidence>
<gene>
    <name evidence="2" type="ORF">ACIO7M_06705</name>
</gene>
<dbReference type="Gene3D" id="1.20.90.10">
    <property type="entry name" value="Phospholipase A2 domain"/>
    <property type="match status" value="1"/>
</dbReference>
<evidence type="ECO:0000313" key="2">
    <source>
        <dbReference type="EMBL" id="MFJ2820789.1"/>
    </source>
</evidence>
<accession>A0ABW8EC18</accession>
<sequence>MPRRRTPARVAAAAAVAAGVLVLAAPAPAPASAVPADKPQVLSRWTQTGSASYTAWAAARSDPGQWAAYGFDWSTDHCTSSPDNPLGFPFRNACARHDFGYRNYKRATSFPAHKARLDDAFHADMQRVCATYSGAAKRSCDGTAWTYYQAVRAFGVSSQDTPAGGPTA</sequence>
<dbReference type="EMBL" id="JBIUYY010000002">
    <property type="protein sequence ID" value="MFJ2820789.1"/>
    <property type="molecule type" value="Genomic_DNA"/>
</dbReference>
<feature type="signal peptide" evidence="1">
    <location>
        <begin position="1"/>
        <end position="33"/>
    </location>
</feature>
<dbReference type="InterPro" id="IPR006311">
    <property type="entry name" value="TAT_signal"/>
</dbReference>
<comment type="caution">
    <text evidence="2">The sequence shown here is derived from an EMBL/GenBank/DDBJ whole genome shotgun (WGS) entry which is preliminary data.</text>
</comment>
<dbReference type="Pfam" id="PF09056">
    <property type="entry name" value="Phospholip_A2_3"/>
    <property type="match status" value="1"/>
</dbReference>
<dbReference type="RefSeq" id="WP_402378316.1">
    <property type="nucleotide sequence ID" value="NZ_JBIUYY010000002.1"/>
</dbReference>
<protein>
    <submittedName>
        <fullName evidence="2">Phospholipase</fullName>
    </submittedName>
</protein>
<organism evidence="2 3">
    <name type="scientific">Streptomyces toxytricini</name>
    <name type="common">Actinomyces toxytricini</name>
    <dbReference type="NCBI Taxonomy" id="67369"/>
    <lineage>
        <taxon>Bacteria</taxon>
        <taxon>Bacillati</taxon>
        <taxon>Actinomycetota</taxon>
        <taxon>Actinomycetes</taxon>
        <taxon>Kitasatosporales</taxon>
        <taxon>Streptomycetaceae</taxon>
        <taxon>Streptomyces</taxon>
    </lineage>
</organism>
<name>A0ABW8EC18_STRT5</name>
<keyword evidence="3" id="KW-1185">Reference proteome</keyword>
<proteinExistence type="predicted"/>
<evidence type="ECO:0000256" key="1">
    <source>
        <dbReference type="SAM" id="SignalP"/>
    </source>
</evidence>
<dbReference type="Proteomes" id="UP001617351">
    <property type="component" value="Unassembled WGS sequence"/>
</dbReference>
<dbReference type="PROSITE" id="PS51318">
    <property type="entry name" value="TAT"/>
    <property type="match status" value="1"/>
</dbReference>
<dbReference type="SUPFAM" id="SSF48619">
    <property type="entry name" value="Phospholipase A2, PLA2"/>
    <property type="match status" value="1"/>
</dbReference>
<feature type="chain" id="PRO_5047188877" evidence="1">
    <location>
        <begin position="34"/>
        <end position="168"/>
    </location>
</feature>